<evidence type="ECO:0000313" key="3">
    <source>
        <dbReference type="Proteomes" id="UP000011996"/>
    </source>
</evidence>
<keyword evidence="1" id="KW-0812">Transmembrane</keyword>
<sequence length="200" mass="22542">MEQPILVERIPDRFIRQWRNTAVFWNRLVIGGITLLWIPLGITISWLPFRNGSSSLQLAVMCTTGITLLLSWFLLMHFVARFTFNAWSQSKLPTVEIAGDRITVRWHGETIKSTVEACHFRRGRAWQMKYASRKAGGLFFGDRELILIDLPPLHRDKSGNARAYTTVAVGYTPESMAAWTDALGQGDEPSDAPGSASQTF</sequence>
<feature type="transmembrane region" description="Helical" evidence="1">
    <location>
        <begin position="55"/>
        <end position="75"/>
    </location>
</feature>
<organism evidence="2 3">
    <name type="scientific">Rhodopirellula europaea SH398</name>
    <dbReference type="NCBI Taxonomy" id="1263868"/>
    <lineage>
        <taxon>Bacteria</taxon>
        <taxon>Pseudomonadati</taxon>
        <taxon>Planctomycetota</taxon>
        <taxon>Planctomycetia</taxon>
        <taxon>Pirellulales</taxon>
        <taxon>Pirellulaceae</taxon>
        <taxon>Rhodopirellula</taxon>
    </lineage>
</organism>
<gene>
    <name evidence="2" type="ORF">RESH_03300</name>
</gene>
<keyword evidence="1" id="KW-0472">Membrane</keyword>
<feature type="transmembrane region" description="Helical" evidence="1">
    <location>
        <begin position="24"/>
        <end position="49"/>
    </location>
</feature>
<dbReference type="Proteomes" id="UP000011996">
    <property type="component" value="Unassembled WGS sequence"/>
</dbReference>
<accession>M5SIV7</accession>
<evidence type="ECO:0000256" key="1">
    <source>
        <dbReference type="SAM" id="Phobius"/>
    </source>
</evidence>
<proteinExistence type="predicted"/>
<name>M5SIV7_9BACT</name>
<comment type="caution">
    <text evidence="2">The sequence shown here is derived from an EMBL/GenBank/DDBJ whole genome shotgun (WGS) entry which is preliminary data.</text>
</comment>
<dbReference type="EMBL" id="ANOF01000103">
    <property type="protein sequence ID" value="EMI26139.1"/>
    <property type="molecule type" value="Genomic_DNA"/>
</dbReference>
<evidence type="ECO:0000313" key="2">
    <source>
        <dbReference type="EMBL" id="EMI26139.1"/>
    </source>
</evidence>
<dbReference type="STRING" id="1263868.RESH_03300"/>
<dbReference type="PATRIC" id="fig|1263868.3.peg.3565"/>
<dbReference type="AlphaFoldDB" id="M5SIV7"/>
<protein>
    <submittedName>
        <fullName evidence="2">Membrane protein</fullName>
    </submittedName>
</protein>
<keyword evidence="1" id="KW-1133">Transmembrane helix</keyword>
<reference evidence="2 3" key="1">
    <citation type="journal article" date="2013" name="Mar. Genomics">
        <title>Expression of sulfatases in Rhodopirellula baltica and the diversity of sulfatases in the genus Rhodopirellula.</title>
        <authorList>
            <person name="Wegner C.E."/>
            <person name="Richter-Heitmann T."/>
            <person name="Klindworth A."/>
            <person name="Klockow C."/>
            <person name="Richter M."/>
            <person name="Achstetter T."/>
            <person name="Glockner F.O."/>
            <person name="Harder J."/>
        </authorList>
    </citation>
    <scope>NUCLEOTIDE SEQUENCE [LARGE SCALE GENOMIC DNA]</scope>
    <source>
        <strain evidence="2 3">SH398</strain>
    </source>
</reference>